<evidence type="ECO:0000313" key="11">
    <source>
        <dbReference type="EMBL" id="EMT66638.1"/>
    </source>
</evidence>
<evidence type="ECO:0000313" key="12">
    <source>
        <dbReference type="Proteomes" id="UP000016929"/>
    </source>
</evidence>
<evidence type="ECO:0000256" key="3">
    <source>
        <dbReference type="ARBA" id="ARBA00022475"/>
    </source>
</evidence>
<feature type="domain" description="Citrate transporter-like" evidence="10">
    <location>
        <begin position="113"/>
        <end position="344"/>
    </location>
</feature>
<keyword evidence="3" id="KW-1003">Cell membrane</keyword>
<feature type="region of interest" description="Disordered" evidence="8">
    <location>
        <begin position="407"/>
        <end position="470"/>
    </location>
</feature>
<accession>N1RJ78</accession>
<gene>
    <name evidence="11" type="ORF">FOC4_g10007051</name>
</gene>
<evidence type="ECO:0000256" key="6">
    <source>
        <dbReference type="ARBA" id="ARBA00023136"/>
    </source>
</evidence>
<feature type="transmembrane region" description="Helical" evidence="9">
    <location>
        <begin position="122"/>
        <end position="142"/>
    </location>
</feature>
<comment type="subcellular location">
    <subcellularLocation>
        <location evidence="1">Cell membrane</location>
        <topology evidence="1">Multi-pass membrane protein</topology>
    </subcellularLocation>
</comment>
<feature type="transmembrane region" description="Helical" evidence="9">
    <location>
        <begin position="162"/>
        <end position="192"/>
    </location>
</feature>
<dbReference type="HOGENOM" id="CLU_017834_0_0_1"/>
<reference evidence="12" key="1">
    <citation type="submission" date="2012-09" db="EMBL/GenBank/DDBJ databases">
        <title>Genome sequencing and comparative transcriptomics of race 1 and race 4 of banana pathogen: Fusarium oxysporum f. sp. cubense.</title>
        <authorList>
            <person name="Fang X."/>
            <person name="Huang J."/>
        </authorList>
    </citation>
    <scope>NUCLEOTIDE SEQUENCE [LARGE SCALE GENOMIC DNA]</scope>
    <source>
        <strain evidence="12">race 4</strain>
    </source>
</reference>
<keyword evidence="12" id="KW-1185">Reference proteome</keyword>
<evidence type="ECO:0000256" key="1">
    <source>
        <dbReference type="ARBA" id="ARBA00004651"/>
    </source>
</evidence>
<feature type="transmembrane region" description="Helical" evidence="9">
    <location>
        <begin position="83"/>
        <end position="102"/>
    </location>
</feature>
<keyword evidence="5 9" id="KW-1133">Transmembrane helix</keyword>
<keyword evidence="6 9" id="KW-0472">Membrane</keyword>
<evidence type="ECO:0000256" key="9">
    <source>
        <dbReference type="SAM" id="Phobius"/>
    </source>
</evidence>
<dbReference type="AlphaFoldDB" id="N1RJ78"/>
<dbReference type="PANTHER" id="PTHR43302">
    <property type="entry name" value="TRANSPORTER ARSB-RELATED"/>
    <property type="match status" value="1"/>
</dbReference>
<proteinExistence type="predicted"/>
<dbReference type="InterPro" id="IPR004680">
    <property type="entry name" value="Cit_transptr-like_dom"/>
</dbReference>
<evidence type="ECO:0000259" key="10">
    <source>
        <dbReference type="Pfam" id="PF03600"/>
    </source>
</evidence>
<feature type="transmembrane region" description="Helical" evidence="9">
    <location>
        <begin position="357"/>
        <end position="378"/>
    </location>
</feature>
<evidence type="ECO:0000256" key="4">
    <source>
        <dbReference type="ARBA" id="ARBA00022692"/>
    </source>
</evidence>
<feature type="transmembrane region" description="Helical" evidence="9">
    <location>
        <begin position="501"/>
        <end position="520"/>
    </location>
</feature>
<dbReference type="GO" id="GO:0055085">
    <property type="term" value="P:transmembrane transport"/>
    <property type="evidence" value="ECO:0007669"/>
    <property type="project" value="InterPro"/>
</dbReference>
<keyword evidence="2" id="KW-0813">Transport</keyword>
<protein>
    <submittedName>
        <fullName evidence="11">Arsenical pump membrane protein</fullName>
    </submittedName>
</protein>
<keyword evidence="4 9" id="KW-0812">Transmembrane</keyword>
<feature type="transmembrane region" description="Helical" evidence="9">
    <location>
        <begin position="596"/>
        <end position="621"/>
    </location>
</feature>
<feature type="transmembrane region" description="Helical" evidence="9">
    <location>
        <begin position="241"/>
        <end position="265"/>
    </location>
</feature>
<evidence type="ECO:0000256" key="5">
    <source>
        <dbReference type="ARBA" id="ARBA00022989"/>
    </source>
</evidence>
<dbReference type="STRING" id="1229665.N1RJ78"/>
<evidence type="ECO:0000256" key="7">
    <source>
        <dbReference type="SAM" id="Coils"/>
    </source>
</evidence>
<feature type="transmembrane region" description="Helical" evidence="9">
    <location>
        <begin position="204"/>
        <end position="221"/>
    </location>
</feature>
<dbReference type="PANTHER" id="PTHR43302:SF5">
    <property type="entry name" value="TRANSPORTER ARSB-RELATED"/>
    <property type="match status" value="1"/>
</dbReference>
<name>N1RJ78_FUSC4</name>
<feature type="transmembrane region" description="Helical" evidence="9">
    <location>
        <begin position="12"/>
        <end position="33"/>
    </location>
</feature>
<sequence length="679" mass="75435">MVKGVDTSEIRQWRSIVTLIVFVLANILVLWPFHMPIYIPKSLVNLICRLAVKLRVIPPSTHHAILHDNPRCSKYFVKVTFPVNFITAPLIADLFLLAISAIGRQEVYDGTIGADNIHPIDIMVFFITLAYIAISIDASGIIRWLAFKVLSWGGKVGHRLFFYLYSFFFLLGSFIGNDPIILSGTAFLLAYMTRVSSNITSPRAWIFTQFAVANIASAILVSSNPTNLVLAGAFDIKFIVYTANMIVPVVVTAVVLFPFLLYVIFADEKLIPSKIEMHSLPEEARAQRPVNPNIPYVQHQVEDAENAGEGMTLSLAYIMNPFLDKKGAMFGALIMSATLITVLALNAASAGSGEHPVFWVTLPAAFVMFCWDLGFGWLHRKETRQTAAHYRREMERARAERARFAVEYAETSQDKSEPDTETVPGPSSPSDQNTLHPGALSTLPSPQMEPEKLEAGRPMATEPEERSTLLSEARKGYASLERAYEWLQETFPTVMAVMAHLPFALVPFAFAMFVLVQALVSKGWVNVFAYGWYHWSKRTGTVGSIGGMGFLSCVLSNFSGTNIGTTILLSRIIQAWKEINCHDDQLISDRTYWGTIYSMAVGVNYGAFSTAFSASLAGLLWRDILARKHIHVKSHEFARVNFPIIAISMAVGCLILVGEVYIVRDNSPYSSFEKACPNN</sequence>
<feature type="transmembrane region" description="Helical" evidence="9">
    <location>
        <begin position="327"/>
        <end position="345"/>
    </location>
</feature>
<feature type="coiled-coil region" evidence="7">
    <location>
        <begin position="380"/>
        <end position="407"/>
    </location>
</feature>
<dbReference type="OrthoDB" id="442352at2759"/>
<keyword evidence="7" id="KW-0175">Coiled coil</keyword>
<reference evidence="12" key="2">
    <citation type="journal article" date="2014" name="PLoS ONE">
        <title>Genome and Transcriptome Analysis of the Fungal Pathogen Fusarium oxysporum f. sp. cubense Causing Banana Vascular Wilt Disease.</title>
        <authorList>
            <person name="Guo L."/>
            <person name="Han L."/>
            <person name="Yang L."/>
            <person name="Zeng H."/>
            <person name="Fan D."/>
            <person name="Zhu Y."/>
            <person name="Feng Y."/>
            <person name="Wang G."/>
            <person name="Peng C."/>
            <person name="Jiang X."/>
            <person name="Zhou D."/>
            <person name="Ni P."/>
            <person name="Liang C."/>
            <person name="Liu L."/>
            <person name="Wang J."/>
            <person name="Mao C."/>
            <person name="Fang X."/>
            <person name="Peng M."/>
            <person name="Huang J."/>
        </authorList>
    </citation>
    <scope>NUCLEOTIDE SEQUENCE [LARGE SCALE GENOMIC DNA]</scope>
    <source>
        <strain evidence="12">race 4</strain>
    </source>
</reference>
<dbReference type="Pfam" id="PF03600">
    <property type="entry name" value="CitMHS"/>
    <property type="match status" value="1"/>
</dbReference>
<dbReference type="EMBL" id="KB726988">
    <property type="protein sequence ID" value="EMT66638.1"/>
    <property type="molecule type" value="Genomic_DNA"/>
</dbReference>
<dbReference type="GO" id="GO:0005886">
    <property type="term" value="C:plasma membrane"/>
    <property type="evidence" value="ECO:0007669"/>
    <property type="project" value="UniProtKB-SubCell"/>
</dbReference>
<dbReference type="Proteomes" id="UP000016929">
    <property type="component" value="Unassembled WGS sequence"/>
</dbReference>
<feature type="transmembrane region" description="Helical" evidence="9">
    <location>
        <begin position="642"/>
        <end position="663"/>
    </location>
</feature>
<evidence type="ECO:0000256" key="2">
    <source>
        <dbReference type="ARBA" id="ARBA00022448"/>
    </source>
</evidence>
<organism evidence="11 12">
    <name type="scientific">Fusarium oxysporum f. sp. cubense (strain race 4)</name>
    <name type="common">Panama disease fungus</name>
    <dbReference type="NCBI Taxonomy" id="2502994"/>
    <lineage>
        <taxon>Eukaryota</taxon>
        <taxon>Fungi</taxon>
        <taxon>Dikarya</taxon>
        <taxon>Ascomycota</taxon>
        <taxon>Pezizomycotina</taxon>
        <taxon>Sordariomycetes</taxon>
        <taxon>Hypocreomycetidae</taxon>
        <taxon>Hypocreales</taxon>
        <taxon>Nectriaceae</taxon>
        <taxon>Fusarium</taxon>
        <taxon>Fusarium oxysporum species complex</taxon>
    </lineage>
</organism>
<evidence type="ECO:0000256" key="8">
    <source>
        <dbReference type="SAM" id="MobiDB-lite"/>
    </source>
</evidence>